<dbReference type="Gramene" id="OGLUM03G35270.1">
    <property type="protein sequence ID" value="OGLUM03G35270.1"/>
    <property type="gene ID" value="OGLUM03G35270"/>
</dbReference>
<organism evidence="1">
    <name type="scientific">Oryza glumipatula</name>
    <dbReference type="NCBI Taxonomy" id="40148"/>
    <lineage>
        <taxon>Eukaryota</taxon>
        <taxon>Viridiplantae</taxon>
        <taxon>Streptophyta</taxon>
        <taxon>Embryophyta</taxon>
        <taxon>Tracheophyta</taxon>
        <taxon>Spermatophyta</taxon>
        <taxon>Magnoliopsida</taxon>
        <taxon>Liliopsida</taxon>
        <taxon>Poales</taxon>
        <taxon>Poaceae</taxon>
        <taxon>BOP clade</taxon>
        <taxon>Oryzoideae</taxon>
        <taxon>Oryzeae</taxon>
        <taxon>Oryzinae</taxon>
        <taxon>Oryza</taxon>
    </lineage>
</organism>
<sequence>MSCANTITILNITERTERVNGTGLLELWEDKENKSIVGWFNVEQIQFRPATKRRTKKSQVASH</sequence>
<dbReference type="AlphaFoldDB" id="A0A0D9ZDP1"/>
<evidence type="ECO:0000313" key="2">
    <source>
        <dbReference type="Proteomes" id="UP000026961"/>
    </source>
</evidence>
<name>A0A0D9ZDP1_9ORYZ</name>
<dbReference type="EnsemblPlants" id="OGLUM03G35270.1">
    <property type="protein sequence ID" value="OGLUM03G35270.1"/>
    <property type="gene ID" value="OGLUM03G35270"/>
</dbReference>
<reference evidence="1" key="2">
    <citation type="submission" date="2018-05" db="EMBL/GenBank/DDBJ databases">
        <title>OgluRS3 (Oryza glumaepatula Reference Sequence Version 3).</title>
        <authorList>
            <person name="Zhang J."/>
            <person name="Kudrna D."/>
            <person name="Lee S."/>
            <person name="Talag J."/>
            <person name="Welchert J."/>
            <person name="Wing R.A."/>
        </authorList>
    </citation>
    <scope>NUCLEOTIDE SEQUENCE [LARGE SCALE GENOMIC DNA]</scope>
</reference>
<reference evidence="1" key="1">
    <citation type="submission" date="2015-04" db="UniProtKB">
        <authorList>
            <consortium name="EnsemblPlants"/>
        </authorList>
    </citation>
    <scope>IDENTIFICATION</scope>
</reference>
<dbReference type="Proteomes" id="UP000026961">
    <property type="component" value="Chromosome 3"/>
</dbReference>
<proteinExistence type="predicted"/>
<accession>A0A0D9ZDP1</accession>
<keyword evidence="2" id="KW-1185">Reference proteome</keyword>
<dbReference type="HOGENOM" id="CLU_2889477_0_0_1"/>
<evidence type="ECO:0000313" key="1">
    <source>
        <dbReference type="EnsemblPlants" id="OGLUM03G35270.1"/>
    </source>
</evidence>
<protein>
    <submittedName>
        <fullName evidence="1">Uncharacterized protein</fullName>
    </submittedName>
</protein>